<keyword evidence="9" id="KW-1185">Reference proteome</keyword>
<organism evidence="8 9">
    <name type="scientific">Holothuria leucospilota</name>
    <name type="common">Black long sea cucumber</name>
    <name type="synonym">Mertensiothuria leucospilota</name>
    <dbReference type="NCBI Taxonomy" id="206669"/>
    <lineage>
        <taxon>Eukaryota</taxon>
        <taxon>Metazoa</taxon>
        <taxon>Echinodermata</taxon>
        <taxon>Eleutherozoa</taxon>
        <taxon>Echinozoa</taxon>
        <taxon>Holothuroidea</taxon>
        <taxon>Aspidochirotacea</taxon>
        <taxon>Aspidochirotida</taxon>
        <taxon>Holothuriidae</taxon>
        <taxon>Holothuria</taxon>
    </lineage>
</organism>
<dbReference type="OrthoDB" id="29773at2759"/>
<evidence type="ECO:0000256" key="6">
    <source>
        <dbReference type="ARBA" id="ARBA00023136"/>
    </source>
</evidence>
<dbReference type="AlphaFoldDB" id="A0A9Q0YFS0"/>
<sequence length="329" mass="36816">MFIGESSCLLAFKLIVLYRMCRKLPLDIGEQKFNPIVMLPPAMCDMCATSLMYMGLTLTYPSIFQMLRGAVVIFTGLLSVAFLNRRLHAYQWWGIFLVFVGLIVVGISDVVEPDPSQSQRPITNLITGDLLIVIAQIITATQMVIEEKFLSKYDVQPLQAVGWEGVFGFTVLSLLLIPFYFITPCAIRIDIPDCRLEDAPDAFHQLKNNPIIVIATVGTILSIAFFNFAGISVTREMSATTRMVLDSLRTVVIWVVSMMVGWEHFNWIQLIGFLILLVGTFIYNDAVFMPLYRRYLGGGDLETTPLLSPEADGTINYNNSVDIDNATKA</sequence>
<feature type="transmembrane region" description="Helical" evidence="7">
    <location>
        <begin position="122"/>
        <end position="145"/>
    </location>
</feature>
<feature type="transmembrane region" description="Helical" evidence="7">
    <location>
        <begin position="243"/>
        <end position="261"/>
    </location>
</feature>
<dbReference type="PANTHER" id="PTHR13146:SF0">
    <property type="entry name" value="SOLUTE CARRIER FAMILY 35 MEMBER F6"/>
    <property type="match status" value="1"/>
</dbReference>
<dbReference type="PIRSF" id="PIRSF036436">
    <property type="entry name" value="UCP036436"/>
    <property type="match status" value="1"/>
</dbReference>
<dbReference type="PANTHER" id="PTHR13146">
    <property type="match status" value="1"/>
</dbReference>
<comment type="similarity">
    <text evidence="2">Belongs to the CRT-like transporter family.</text>
</comment>
<accession>A0A9Q0YFS0</accession>
<evidence type="ECO:0000256" key="2">
    <source>
        <dbReference type="ARBA" id="ARBA00006690"/>
    </source>
</evidence>
<dbReference type="EMBL" id="JAIZAY010000021">
    <property type="protein sequence ID" value="KAJ8021625.1"/>
    <property type="molecule type" value="Genomic_DNA"/>
</dbReference>
<evidence type="ECO:0000256" key="4">
    <source>
        <dbReference type="ARBA" id="ARBA00022692"/>
    </source>
</evidence>
<comment type="subcellular location">
    <subcellularLocation>
        <location evidence="1">Membrane</location>
        <topology evidence="1">Multi-pass membrane protein</topology>
    </subcellularLocation>
</comment>
<feature type="transmembrane region" description="Helical" evidence="7">
    <location>
        <begin position="166"/>
        <end position="191"/>
    </location>
</feature>
<dbReference type="Proteomes" id="UP001152320">
    <property type="component" value="Chromosome 21"/>
</dbReference>
<evidence type="ECO:0000313" key="9">
    <source>
        <dbReference type="Proteomes" id="UP001152320"/>
    </source>
</evidence>
<feature type="transmembrane region" description="Helical" evidence="7">
    <location>
        <begin position="267"/>
        <end position="284"/>
    </location>
</feature>
<dbReference type="SUPFAM" id="SSF103481">
    <property type="entry name" value="Multidrug resistance efflux transporter EmrE"/>
    <property type="match status" value="1"/>
</dbReference>
<evidence type="ECO:0000256" key="7">
    <source>
        <dbReference type="SAM" id="Phobius"/>
    </source>
</evidence>
<evidence type="ECO:0000313" key="8">
    <source>
        <dbReference type="EMBL" id="KAJ8021625.1"/>
    </source>
</evidence>
<dbReference type="InterPro" id="IPR037185">
    <property type="entry name" value="EmrE-like"/>
</dbReference>
<gene>
    <name evidence="8" type="ORF">HOLleu_38884</name>
</gene>
<dbReference type="Pfam" id="PF08627">
    <property type="entry name" value="CRT-like"/>
    <property type="match status" value="1"/>
</dbReference>
<evidence type="ECO:0000256" key="1">
    <source>
        <dbReference type="ARBA" id="ARBA00004141"/>
    </source>
</evidence>
<name>A0A9Q0YFS0_HOLLE</name>
<dbReference type="GO" id="GO:0016020">
    <property type="term" value="C:membrane"/>
    <property type="evidence" value="ECO:0007669"/>
    <property type="project" value="UniProtKB-SubCell"/>
</dbReference>
<keyword evidence="5 7" id="KW-1133">Transmembrane helix</keyword>
<reference evidence="8" key="1">
    <citation type="submission" date="2021-10" db="EMBL/GenBank/DDBJ databases">
        <title>Tropical sea cucumber genome reveals ecological adaptation and Cuvierian tubules defense mechanism.</title>
        <authorList>
            <person name="Chen T."/>
        </authorList>
    </citation>
    <scope>NUCLEOTIDE SEQUENCE</scope>
    <source>
        <strain evidence="8">Nanhai2018</strain>
        <tissue evidence="8">Muscle</tissue>
    </source>
</reference>
<dbReference type="InterPro" id="IPR012404">
    <property type="entry name" value="UCP036436"/>
</dbReference>
<evidence type="ECO:0000256" key="3">
    <source>
        <dbReference type="ARBA" id="ARBA00022448"/>
    </source>
</evidence>
<protein>
    <submittedName>
        <fullName evidence="8">Solute carrier family 35 member F6</fullName>
    </submittedName>
</protein>
<keyword evidence="6 7" id="KW-0472">Membrane</keyword>
<proteinExistence type="inferred from homology"/>
<keyword evidence="3" id="KW-0813">Transport</keyword>
<evidence type="ECO:0000256" key="5">
    <source>
        <dbReference type="ARBA" id="ARBA00022989"/>
    </source>
</evidence>
<feature type="transmembrane region" description="Helical" evidence="7">
    <location>
        <begin position="90"/>
        <end position="110"/>
    </location>
</feature>
<dbReference type="InterPro" id="IPR013936">
    <property type="entry name" value="CRT-like"/>
</dbReference>
<comment type="caution">
    <text evidence="8">The sequence shown here is derived from an EMBL/GenBank/DDBJ whole genome shotgun (WGS) entry which is preliminary data.</text>
</comment>
<feature type="transmembrane region" description="Helical" evidence="7">
    <location>
        <begin position="211"/>
        <end position="231"/>
    </location>
</feature>
<feature type="transmembrane region" description="Helical" evidence="7">
    <location>
        <begin position="63"/>
        <end position="83"/>
    </location>
</feature>
<keyword evidence="4 7" id="KW-0812">Transmembrane</keyword>